<keyword evidence="2" id="KW-0812">Transmembrane</keyword>
<feature type="compositionally biased region" description="Basic and acidic residues" evidence="1">
    <location>
        <begin position="1587"/>
        <end position="1613"/>
    </location>
</feature>
<evidence type="ECO:0000256" key="1">
    <source>
        <dbReference type="SAM" id="MobiDB-lite"/>
    </source>
</evidence>
<protein>
    <submittedName>
        <fullName evidence="3">Uncharacterized protein</fullName>
    </submittedName>
</protein>
<dbReference type="SUPFAM" id="SSF57184">
    <property type="entry name" value="Growth factor receptor domain"/>
    <property type="match status" value="1"/>
</dbReference>
<gene>
    <name evidence="3" type="ORF">ECRASSUSDP1_LOCUS6784</name>
</gene>
<dbReference type="PANTHER" id="PTHR11319:SF35">
    <property type="entry name" value="OUTER MEMBRANE PROTEIN PMPC-RELATED"/>
    <property type="match status" value="1"/>
</dbReference>
<evidence type="ECO:0000256" key="2">
    <source>
        <dbReference type="SAM" id="Phobius"/>
    </source>
</evidence>
<dbReference type="InterPro" id="IPR009030">
    <property type="entry name" value="Growth_fac_rcpt_cys_sf"/>
</dbReference>
<dbReference type="EMBL" id="CAMPGE010006588">
    <property type="protein sequence ID" value="CAI2365451.1"/>
    <property type="molecule type" value="Genomic_DNA"/>
</dbReference>
<organism evidence="3 4">
    <name type="scientific">Euplotes crassus</name>
    <dbReference type="NCBI Taxonomy" id="5936"/>
    <lineage>
        <taxon>Eukaryota</taxon>
        <taxon>Sar</taxon>
        <taxon>Alveolata</taxon>
        <taxon>Ciliophora</taxon>
        <taxon>Intramacronucleata</taxon>
        <taxon>Spirotrichea</taxon>
        <taxon>Hypotrichia</taxon>
        <taxon>Euplotida</taxon>
        <taxon>Euplotidae</taxon>
        <taxon>Moneuplotes</taxon>
    </lineage>
</organism>
<dbReference type="CDD" id="cd00185">
    <property type="entry name" value="TNFRSF"/>
    <property type="match status" value="1"/>
</dbReference>
<keyword evidence="2" id="KW-1133">Transmembrane helix</keyword>
<reference evidence="3" key="1">
    <citation type="submission" date="2023-07" db="EMBL/GenBank/DDBJ databases">
        <authorList>
            <consortium name="AG Swart"/>
            <person name="Singh M."/>
            <person name="Singh A."/>
            <person name="Seah K."/>
            <person name="Emmerich C."/>
        </authorList>
    </citation>
    <scope>NUCLEOTIDE SEQUENCE</scope>
    <source>
        <strain evidence="3">DP1</strain>
    </source>
</reference>
<feature type="transmembrane region" description="Helical" evidence="2">
    <location>
        <begin position="1308"/>
        <end position="1332"/>
    </location>
</feature>
<feature type="region of interest" description="Disordered" evidence="1">
    <location>
        <begin position="1682"/>
        <end position="1725"/>
    </location>
</feature>
<feature type="transmembrane region" description="Helical" evidence="2">
    <location>
        <begin position="1464"/>
        <end position="1486"/>
    </location>
</feature>
<feature type="transmembrane region" description="Helical" evidence="2">
    <location>
        <begin position="1507"/>
        <end position="1523"/>
    </location>
</feature>
<accession>A0AAD1UB22</accession>
<dbReference type="SUPFAM" id="SSF51126">
    <property type="entry name" value="Pectin lyase-like"/>
    <property type="match status" value="1"/>
</dbReference>
<dbReference type="Proteomes" id="UP001295684">
    <property type="component" value="Unassembled WGS sequence"/>
</dbReference>
<evidence type="ECO:0000313" key="4">
    <source>
        <dbReference type="Proteomes" id="UP001295684"/>
    </source>
</evidence>
<name>A0AAD1UB22_EUPCR</name>
<comment type="caution">
    <text evidence="3">The sequence shown here is derived from an EMBL/GenBank/DDBJ whole genome shotgun (WGS) entry which is preliminary data.</text>
</comment>
<keyword evidence="4" id="KW-1185">Reference proteome</keyword>
<feature type="transmembrane region" description="Helical" evidence="2">
    <location>
        <begin position="1395"/>
        <end position="1420"/>
    </location>
</feature>
<dbReference type="InterPro" id="IPR011050">
    <property type="entry name" value="Pectin_lyase_fold/virulence"/>
</dbReference>
<keyword evidence="2" id="KW-0472">Membrane</keyword>
<proteinExistence type="predicted"/>
<feature type="transmembrane region" description="Helical" evidence="2">
    <location>
        <begin position="1535"/>
        <end position="1556"/>
    </location>
</feature>
<evidence type="ECO:0000313" key="3">
    <source>
        <dbReference type="EMBL" id="CAI2365451.1"/>
    </source>
</evidence>
<sequence>MVSDRPANIIIEHIQADLAKLHTFYSSERMECNYPEANLEATIHFNNFSFVNSDINNGRAPKDILRLNEVGNITVQNIDCRNYFSYLSDYNGCIAFLLRPTCTPTSPEFQNLNFENVTNNYIHPSNLFSVGNIVNLEQPHYRTISITFKGYKAEDLKIDTPKPLVSLIGYPTDSFLFSDIELKNTSNTKYLLSAYYFLGINVTGATISDTSDGKGIIYFDNCMTTRFNSFVVSNYILKSEVSLPFIFLVPMEQSMYGVYDTLVENCTFYNSHFIESKGQGAVIAFGHAVLKNVSLDRNKAFLKVSSAVFVEIMNATIIDCLPIYSDSSIYFFKEDTIIIGETDSDIMYFTYVQEINIINSPISLFKVDSVTGSEGEYCLYYLAISTISYSNCTINHPDPLISTEGIISLGSLNVLISFEHLSFVDVEHKHGDLIRFAHQVPQPVNFFNVTFERITNGHITLESSNLHFAHFKTSVQMINTMMDQDIVSSSSFFRAKRNSQLILFNLTCSNFQSLYSDGGFISAESDSIVQVHFSNLRNNSGIYSTLFSVKDKANMLLSQCNMINNFALTNGVLVVKTYGILNIHASVISQNYALENSVGEVLSYNQALSLSIVNISENQAISQSVLQGELIGCRNLCFIGSQVLDYIKSVNLSSLSYSDVAIQLLFSQIIIQNTCRISMQPNFINAFASDVSILNSFISDVDLQSTNIAIVTSNLVLRGVKINNITNPDNVNFILIATQSTLRATNINFQDSQSSLFSIQSSTIELLSAIKFTSVVNARSLIEVLQAESFVASDITILDSNATNQLLLFDRSSQISLESIQISNLQRPLISASKSNFILIQDIVISNSSKSVEMTECVVENMQQCEYSNNGSNSTSEGGALNLLNTDITINDSLFANNQAIKGAAISFKCTSKANCNLDFKNSTLTSNSATEKGGAIYYDYLPPNTSEAIFVNNSAAYGPNLASYPYRIGLVGSENSSGVVIRNIGSSMPLDENLELGLFDYDNQIMNLDSSTQFLITSSNIDKGTIRGTNLEIINKGIAIFDDLRLISTPGSSFVKYKVSSRTFETQKLLEVYNKSSTDTEILVDFRYCKPGEWQVGDKCEVCDAGTYSLQWNSTSCTQCVENAVCFGGSQVNVEPGYWRRLGNSTTIVECPYGKACKGGLIEESGSSTQCKQGYEGPMCSQCSVLDQAKYERQGEFQCVKCPEPISNAFRVAGLIILVFSYFMYLIIKNLKAKENDISILLRILTNYLQLITTSMSMSLSYPSFLNSVTLPFKRLGGSSDTFLSFDCFVTNYEIKGPFESNAVLKLFLLLVLPIILFTLIALIWILVWSVKKKWVKDIKKNLLISAISVIFLLHPRLTQASINTWRCIKADEGVNLARFDMSIECNSIKHLKYCVLFAVPICIIWVISMPLLGFILLYKNRKGTKDNKVGRKTQISYLHILYQGLTPECFYWEFINTIRKTLVLACLLLSQYVRIFFGVSILFVSGRIQIQLKPYKNEDHNKVEFLAINAGVITILSGLVFSEQDSVESMDTLTLALVLGANILFLTYWTYLLLTGYEEKYKAARIISRLLSCILCIKREKKEHSEENTVNGNEEKEQKEDGLARQKSNEQKKKRIYKRVYKNKKVKKIKNKRIHDSNPRYFNHLRHSLSNIHQNPTENITQARLAQIPTSKNNIFPFSSEISHSPSSHPPFGQPSRAKRVDFDFYHEESKDQIDHPPDEMLA</sequence>
<feature type="compositionally biased region" description="Basic and acidic residues" evidence="1">
    <location>
        <begin position="1701"/>
        <end position="1725"/>
    </location>
</feature>
<feature type="transmembrane region" description="Helical" evidence="2">
    <location>
        <begin position="1210"/>
        <end position="1229"/>
    </location>
</feature>
<dbReference type="PANTHER" id="PTHR11319">
    <property type="entry name" value="G PROTEIN-COUPLED RECEPTOR-RELATED"/>
    <property type="match status" value="1"/>
</dbReference>
<feature type="transmembrane region" description="Helical" evidence="2">
    <location>
        <begin position="1241"/>
        <end position="1263"/>
    </location>
</feature>
<feature type="region of interest" description="Disordered" evidence="1">
    <location>
        <begin position="1587"/>
        <end position="1618"/>
    </location>
</feature>